<dbReference type="SUPFAM" id="SSF52540">
    <property type="entry name" value="P-loop containing nucleoside triphosphate hydrolases"/>
    <property type="match status" value="1"/>
</dbReference>
<evidence type="ECO:0000313" key="7">
    <source>
        <dbReference type="EMBL" id="HIR71375.1"/>
    </source>
</evidence>
<reference evidence="7" key="2">
    <citation type="journal article" date="2021" name="PeerJ">
        <title>Extensive microbial diversity within the chicken gut microbiome revealed by metagenomics and culture.</title>
        <authorList>
            <person name="Gilroy R."/>
            <person name="Ravi A."/>
            <person name="Getino M."/>
            <person name="Pursley I."/>
            <person name="Horton D.L."/>
            <person name="Alikhan N.F."/>
            <person name="Baker D."/>
            <person name="Gharbi K."/>
            <person name="Hall N."/>
            <person name="Watson M."/>
            <person name="Adriaenssens E.M."/>
            <person name="Foster-Nyarko E."/>
            <person name="Jarju S."/>
            <person name="Secka A."/>
            <person name="Antonio M."/>
            <person name="Oren A."/>
            <person name="Chaudhuri R.R."/>
            <person name="La Ragione R."/>
            <person name="Hildebrand F."/>
            <person name="Pallen M.J."/>
        </authorList>
    </citation>
    <scope>NUCLEOTIDE SEQUENCE</scope>
    <source>
        <strain evidence="7">ChiSjej5B23-6657</strain>
    </source>
</reference>
<dbReference type="InterPro" id="IPR027417">
    <property type="entry name" value="P-loop_NTPase"/>
</dbReference>
<keyword evidence="2 4" id="KW-0067">ATP-binding</keyword>
<feature type="binding site" evidence="4">
    <location>
        <begin position="59"/>
        <end position="62"/>
    </location>
    <ligand>
        <name>GTP</name>
        <dbReference type="ChEBI" id="CHEBI:37565"/>
    </ligand>
</feature>
<comment type="caution">
    <text evidence="7">The sequence shown here is derived from an EMBL/GenBank/DDBJ whole genome shotgun (WGS) entry which is preliminary data.</text>
</comment>
<feature type="binding site" evidence="4">
    <location>
        <begin position="8"/>
        <end position="15"/>
    </location>
    <ligand>
        <name>ATP</name>
        <dbReference type="ChEBI" id="CHEBI:30616"/>
    </ligand>
</feature>
<dbReference type="Pfam" id="PF22740">
    <property type="entry name" value="PapZ_C"/>
    <property type="match status" value="1"/>
</dbReference>
<keyword evidence="3 4" id="KW-0342">GTP-binding</keyword>
<proteinExistence type="inferred from homology"/>
<evidence type="ECO:0000259" key="6">
    <source>
        <dbReference type="Pfam" id="PF22740"/>
    </source>
</evidence>
<dbReference type="AlphaFoldDB" id="A0A9D1JBB7"/>
<evidence type="ECO:0000256" key="1">
    <source>
        <dbReference type="ARBA" id="ARBA00022741"/>
    </source>
</evidence>
<evidence type="ECO:0000256" key="2">
    <source>
        <dbReference type="ARBA" id="ARBA00022840"/>
    </source>
</evidence>
<gene>
    <name evidence="7" type="primary">rapZ</name>
    <name evidence="7" type="ORF">IAA55_08845</name>
</gene>
<dbReference type="InterPro" id="IPR005337">
    <property type="entry name" value="RapZ-like"/>
</dbReference>
<dbReference type="Proteomes" id="UP000823912">
    <property type="component" value="Unassembled WGS sequence"/>
</dbReference>
<dbReference type="HAMAP" id="MF_00636">
    <property type="entry name" value="RapZ_like"/>
    <property type="match status" value="1"/>
</dbReference>
<evidence type="ECO:0000259" key="5">
    <source>
        <dbReference type="Pfam" id="PF03668"/>
    </source>
</evidence>
<dbReference type="InterPro" id="IPR053930">
    <property type="entry name" value="RapZ-like_N"/>
</dbReference>
<dbReference type="PIRSF" id="PIRSF005052">
    <property type="entry name" value="P-loopkin"/>
    <property type="match status" value="1"/>
</dbReference>
<feature type="domain" description="RapZ C-terminal" evidence="6">
    <location>
        <begin position="165"/>
        <end position="284"/>
    </location>
</feature>
<evidence type="ECO:0000313" key="8">
    <source>
        <dbReference type="Proteomes" id="UP000823912"/>
    </source>
</evidence>
<dbReference type="Gene3D" id="3.40.50.300">
    <property type="entry name" value="P-loop containing nucleotide triphosphate hydrolases"/>
    <property type="match status" value="1"/>
</dbReference>
<dbReference type="NCBIfam" id="NF003828">
    <property type="entry name" value="PRK05416.1"/>
    <property type="match status" value="1"/>
</dbReference>
<feature type="domain" description="RapZ-like N-terminal" evidence="5">
    <location>
        <begin position="1"/>
        <end position="157"/>
    </location>
</feature>
<protein>
    <submittedName>
        <fullName evidence="7">RNase adapter RapZ</fullName>
    </submittedName>
</protein>
<accession>A0A9D1JBB7</accession>
<dbReference type="PANTHER" id="PTHR30448">
    <property type="entry name" value="RNASE ADAPTER PROTEIN RAPZ"/>
    <property type="match status" value="1"/>
</dbReference>
<keyword evidence="1 4" id="KW-0547">Nucleotide-binding</keyword>
<dbReference type="PANTHER" id="PTHR30448:SF0">
    <property type="entry name" value="RNASE ADAPTER PROTEIN RAPZ"/>
    <property type="match status" value="1"/>
</dbReference>
<reference evidence="7" key="1">
    <citation type="submission" date="2020-10" db="EMBL/GenBank/DDBJ databases">
        <authorList>
            <person name="Gilroy R."/>
        </authorList>
    </citation>
    <scope>NUCLEOTIDE SEQUENCE</scope>
    <source>
        <strain evidence="7">ChiSjej5B23-6657</strain>
    </source>
</reference>
<evidence type="ECO:0000256" key="3">
    <source>
        <dbReference type="ARBA" id="ARBA00023134"/>
    </source>
</evidence>
<organism evidence="7 8">
    <name type="scientific">Candidatus Pullilachnospira gallistercoris</name>
    <dbReference type="NCBI Taxonomy" id="2840911"/>
    <lineage>
        <taxon>Bacteria</taxon>
        <taxon>Bacillati</taxon>
        <taxon>Bacillota</taxon>
        <taxon>Clostridia</taxon>
        <taxon>Lachnospirales</taxon>
        <taxon>Lachnospiraceae</taxon>
        <taxon>Lachnospiraceae incertae sedis</taxon>
        <taxon>Candidatus Pullilachnospira</taxon>
    </lineage>
</organism>
<name>A0A9D1JBB7_9FIRM</name>
<dbReference type="Pfam" id="PF03668">
    <property type="entry name" value="RapZ-like_N"/>
    <property type="match status" value="1"/>
</dbReference>
<evidence type="ECO:0000256" key="4">
    <source>
        <dbReference type="HAMAP-Rule" id="MF_00636"/>
    </source>
</evidence>
<dbReference type="GO" id="GO:0005524">
    <property type="term" value="F:ATP binding"/>
    <property type="evidence" value="ECO:0007669"/>
    <property type="project" value="UniProtKB-UniRule"/>
</dbReference>
<dbReference type="InterPro" id="IPR053931">
    <property type="entry name" value="RapZ_C"/>
</dbReference>
<dbReference type="EMBL" id="DVHM01000146">
    <property type="protein sequence ID" value="HIR71375.1"/>
    <property type="molecule type" value="Genomic_DNA"/>
</dbReference>
<dbReference type="GO" id="GO:0005525">
    <property type="term" value="F:GTP binding"/>
    <property type="evidence" value="ECO:0007669"/>
    <property type="project" value="UniProtKB-UniRule"/>
</dbReference>
<sequence>MRLLILTGMSGAGKSTALKMLEDMGYYCVDNLPIQLLKSFVDLSDRQEFKRQRVVVGIDIRSGETLSLLSDILSELEQDGKKVDVLFMDAEEDVLVNRYKETRRTHPLSQSERIYTGIEKERQAMQFLKERADYIIDTSHLLPRDLKGELEKIFVEDKNYESLFVTIMSFGFKYGIPADADLVFDVRFLPNPYYVEELRPKTGNDREIQQFVMRHPQAHVFLNKLEDMIRFLIPNYISEGKNRLVIAIGCTGGKHRSVTLANELYQRLSQDEGYGLKIEHRDIEKDALRGK</sequence>